<feature type="domain" description="BIG2" evidence="2">
    <location>
        <begin position="35"/>
        <end position="117"/>
    </location>
</feature>
<gene>
    <name evidence="3" type="ORF">Q4Q39_05055</name>
</gene>
<dbReference type="InterPro" id="IPR008964">
    <property type="entry name" value="Invasin/intimin_cell_adhesion"/>
</dbReference>
<dbReference type="Gene3D" id="2.60.40.1080">
    <property type="match status" value="1"/>
</dbReference>
<keyword evidence="4" id="KW-1185">Reference proteome</keyword>
<evidence type="ECO:0000256" key="1">
    <source>
        <dbReference type="SAM" id="SignalP"/>
    </source>
</evidence>
<dbReference type="Proteomes" id="UP001176891">
    <property type="component" value="Unassembled WGS sequence"/>
</dbReference>
<dbReference type="Pfam" id="PF20009">
    <property type="entry name" value="GEVED"/>
    <property type="match status" value="1"/>
</dbReference>
<dbReference type="InterPro" id="IPR045474">
    <property type="entry name" value="GEVED"/>
</dbReference>
<evidence type="ECO:0000313" key="4">
    <source>
        <dbReference type="Proteomes" id="UP001176891"/>
    </source>
</evidence>
<dbReference type="RefSeq" id="WP_303281285.1">
    <property type="nucleotide sequence ID" value="NZ_BAABCZ010000016.1"/>
</dbReference>
<proteinExistence type="predicted"/>
<reference evidence="3" key="1">
    <citation type="submission" date="2023-07" db="EMBL/GenBank/DDBJ databases">
        <title>Two novel species in the genus Flavivirga.</title>
        <authorList>
            <person name="Kwon K."/>
        </authorList>
    </citation>
    <scope>NUCLEOTIDE SEQUENCE</scope>
    <source>
        <strain evidence="3">KACC 14157</strain>
    </source>
</reference>
<feature type="signal peptide" evidence="1">
    <location>
        <begin position="1"/>
        <end position="23"/>
    </location>
</feature>
<name>A0ABT8WYL1_9FLAO</name>
<evidence type="ECO:0000313" key="3">
    <source>
        <dbReference type="EMBL" id="MDO5986771.1"/>
    </source>
</evidence>
<keyword evidence="1" id="KW-0732">Signal</keyword>
<feature type="chain" id="PRO_5045487561" evidence="1">
    <location>
        <begin position="24"/>
        <end position="271"/>
    </location>
</feature>
<evidence type="ECO:0000259" key="2">
    <source>
        <dbReference type="SMART" id="SM00635"/>
    </source>
</evidence>
<dbReference type="SUPFAM" id="SSF49373">
    <property type="entry name" value="Invasin/intimin cell-adhesion fragments"/>
    <property type="match status" value="1"/>
</dbReference>
<organism evidence="3 4">
    <name type="scientific">Flavivirga amylovorans</name>
    <dbReference type="NCBI Taxonomy" id="870486"/>
    <lineage>
        <taxon>Bacteria</taxon>
        <taxon>Pseudomonadati</taxon>
        <taxon>Bacteroidota</taxon>
        <taxon>Flavobacteriia</taxon>
        <taxon>Flavobacteriales</taxon>
        <taxon>Flavobacteriaceae</taxon>
        <taxon>Flavivirga</taxon>
    </lineage>
</organism>
<dbReference type="SMART" id="SM00635">
    <property type="entry name" value="BID_2"/>
    <property type="match status" value="1"/>
</dbReference>
<accession>A0ABT8WYL1</accession>
<dbReference type="InterPro" id="IPR003343">
    <property type="entry name" value="Big_2"/>
</dbReference>
<comment type="caution">
    <text evidence="3">The sequence shown here is derived from an EMBL/GenBank/DDBJ whole genome shotgun (WGS) entry which is preliminary data.</text>
</comment>
<protein>
    <submittedName>
        <fullName evidence="3">GEVED domain-containing protein</fullName>
    </submittedName>
</protein>
<sequence length="271" mass="29454">MKKNKLKLKSYLIFMTLSIPVFFNMSCDEDEEIISLNQISLNESNVQLGLGQVQTLVVTPTPKDATHPKVTWSSSNEDVAQIQINESGLVAGVKGIGTGEAVITAKMENGDVGQTVNITVQRMYCDVSGTGSYYVESVTTTGGNSNINHNGLQPEDNYAFYSEEILDISSGSSFTLEVVQSNNWSRTMVWIDWNGDGNFSSDDELAHVFGVGSDLNDGPFNASIEVPANAAKGAVRMRIVTGDAWSYDEVPIAVCDKLKNSSTKDFIIEIL</sequence>
<dbReference type="EMBL" id="JAUOEM010000001">
    <property type="protein sequence ID" value="MDO5986771.1"/>
    <property type="molecule type" value="Genomic_DNA"/>
</dbReference>
<dbReference type="Pfam" id="PF02368">
    <property type="entry name" value="Big_2"/>
    <property type="match status" value="1"/>
</dbReference>